<dbReference type="EMBL" id="MF782455">
    <property type="protein sequence ID" value="ATZ80223.1"/>
    <property type="molecule type" value="Genomic_DNA"/>
</dbReference>
<organism evidence="2">
    <name type="scientific">Bodo saltans virus</name>
    <dbReference type="NCBI Taxonomy" id="2024608"/>
    <lineage>
        <taxon>Viruses</taxon>
        <taxon>Varidnaviria</taxon>
        <taxon>Bamfordvirae</taxon>
        <taxon>Nucleocytoviricota</taxon>
        <taxon>Megaviricetes</taxon>
        <taxon>Imitervirales</taxon>
        <taxon>Mimiviridae</taxon>
        <taxon>Klosneuvirinae</taxon>
        <taxon>Theiavirus</taxon>
        <taxon>Theiavirus salishense</taxon>
    </lineage>
</organism>
<dbReference type="GO" id="GO:0005524">
    <property type="term" value="F:ATP binding"/>
    <property type="evidence" value="ECO:0007669"/>
    <property type="project" value="InterPro"/>
</dbReference>
<dbReference type="GO" id="GO:0003777">
    <property type="term" value="F:microtubule motor activity"/>
    <property type="evidence" value="ECO:0007669"/>
    <property type="project" value="InterPro"/>
</dbReference>
<dbReference type="InterPro" id="IPR036961">
    <property type="entry name" value="Kinesin_motor_dom_sf"/>
</dbReference>
<dbReference type="PRINTS" id="PR00380">
    <property type="entry name" value="KINESINHEAVY"/>
</dbReference>
<dbReference type="InterPro" id="IPR001752">
    <property type="entry name" value="Kinesin_motor_dom"/>
</dbReference>
<dbReference type="InterPro" id="IPR027417">
    <property type="entry name" value="P-loop_NTPase"/>
</dbReference>
<reference evidence="2" key="1">
    <citation type="journal article" date="2017" name="Elife">
        <title>The kinetoplastid-infecting Bodo saltans virus (BsV), a window into the most abundant giant viruses in the sea.</title>
        <authorList>
            <person name="Deeg C.M."/>
            <person name="Chow C.-E.T."/>
            <person name="Suttle C.A."/>
        </authorList>
    </citation>
    <scope>NUCLEOTIDE SEQUENCE</scope>
    <source>
        <strain evidence="2">NG1</strain>
    </source>
</reference>
<dbReference type="Pfam" id="PF00225">
    <property type="entry name" value="Kinesin"/>
    <property type="match status" value="1"/>
</dbReference>
<evidence type="ECO:0000313" key="2">
    <source>
        <dbReference type="EMBL" id="ATZ80223.1"/>
    </source>
</evidence>
<sequence length="1493" mass="173201">MASQTRNFENNIDMLLEQAYNDASLSMGIKKYIMDIHNKITFEQKNNLDIQINELIKIDIDLNKIVKELEGHPFIKTLSVELYILQLNVIMLHLKKYLPTNFLERLLKMITRKIKLINEGSSIVIDLDKKKTFTFEEKKEILGDILNSNTPLKNIEAPVLEILELFANALSNALKNNSQIDALSLVETQYGGGDDVYKIITQSLKELSSKYDIYNIDMMMKIISLFHTTKKGESPFDNASLDGIITNSFVSIKSNASENDFYPLFNDKKDIIKLQTDRDSFFFAEYMGQSVNNKYIFSYNLLQIMYEKSITSMGAEDILQYMYFVKTLANNIVEVYKYLNNIMNEFEISKKINNKIIEISKDDVISIYLRERLDDSGNINKRYNPQILKKDDKNMFVLTYIDTDVDNTRFDSVIANEIAKQKGQPGWDSKKENQIYVHELAKQNSDVMSNILKTNTHDDLHFCYTEPYKAIFDHNKNNDDIGKTEQIKEIIQKVNALTHICIIPDGQSGSGKTSALIYRDGKDGIFPLVCNQVDDSFVELRLQFFRLYVNFSEKLERDNAAVKSVPNLTFDDTDYNIKKMIITQNEQQIANQNGDYILKRESSTKKWALDKKYIEKNGEIVNESTFYLGKLIEEIYKEQVTEPTMNNPESSRAHMIGVVTLSKQIGGDKDITKLCVMDLAGVENIFDCASQQTLNLFLNKIIKLRNPPPGKIPQYKTQVTIDRFEKCEICKTKACTCVIPSPFTKWLSTIPEEQYTDIINALRENQTIPAFDLKEREKLELVYGINRENQDECNNVNTLPNSTGASKDKETMDNLNKYLKKISSFFGEIAPFYTSSEFWKQNFNDIIDKNKYISLVKKIYDNIIDGETIVKNIEYIGGDDKKYTISNVLNFILNIDEQMNKMIIADDTPFDTLNILDFNFSEKVFQEIYNSFFLQIVNFIKNTATTLLYESHDGRFYLSYIERFSKLNELINNISPYHNITLKKEDVPDKDRLDYPNSKKYSYEQDKTFKKQSNLTKNKIIKIINDTLDFIGRFNETNKSNIKTGNIDRKNIKNVGTLYKALKEQQKNLNIDDIIKNTKSALITHVINILDINKIKSIDVDTNDFKTFVSKNILAPFEKNKINQSLDIFNSNEIKMEQLEIINIKKAIDVLTTDMTNPNGIIIKNIDKNNVVHKCGIKLRKIIQYNCKMRLLEGYAINHSLRKMREDIKQIIKNTIKESTKQRLPIMYYKDSIPYMSNNTYFLDKYSEFRNLSNDEHYEYGKIFDIISNNKYGGMDLKKTNFMFITVINITDNTNIPPNPPYINITNLQYNMLKYDRCEKLNILMGGEDDKIREIAKKIINKIKNYSYYKDQDIVKNLSSITSLSLNNIKQLIELISVTNPLSLVGTLETSTIIKNPFLNYTIGTDLSIGEELYNNFFTKYGFNAINEMNLYDVTNEIKSLDKLKQIMIAKHISYADTVIQRMQPDEFRDSQKGGHKKRKNTQYYIDKILNKK</sequence>
<accession>A0A2H4UTF7</accession>
<dbReference type="Gene3D" id="3.40.850.10">
    <property type="entry name" value="Kinesin motor domain"/>
    <property type="match status" value="1"/>
</dbReference>
<dbReference type="Proteomes" id="UP000240325">
    <property type="component" value="Segment"/>
</dbReference>
<proteinExistence type="predicted"/>
<gene>
    <name evidence="2" type="ORF">BMW23_0164</name>
</gene>
<dbReference type="GO" id="GO:0008017">
    <property type="term" value="F:microtubule binding"/>
    <property type="evidence" value="ECO:0007669"/>
    <property type="project" value="InterPro"/>
</dbReference>
<protein>
    <submittedName>
        <fullName evidence="2">Kinesin motor protein</fullName>
    </submittedName>
</protein>
<evidence type="ECO:0000259" key="1">
    <source>
        <dbReference type="Pfam" id="PF00225"/>
    </source>
</evidence>
<dbReference type="SUPFAM" id="SSF52540">
    <property type="entry name" value="P-loop containing nucleoside triphosphate hydrolases"/>
    <property type="match status" value="1"/>
</dbReference>
<evidence type="ECO:0000313" key="3">
    <source>
        <dbReference type="Proteomes" id="UP000240325"/>
    </source>
</evidence>
<feature type="domain" description="Kinesin motor" evidence="1">
    <location>
        <begin position="442"/>
        <end position="689"/>
    </location>
</feature>
<name>A0A2H4UTF7_9VIRU</name>
<dbReference type="GO" id="GO:0007018">
    <property type="term" value="P:microtubule-based movement"/>
    <property type="evidence" value="ECO:0007669"/>
    <property type="project" value="InterPro"/>
</dbReference>
<keyword evidence="3" id="KW-1185">Reference proteome</keyword>